<feature type="non-terminal residue" evidence="3">
    <location>
        <position position="1"/>
    </location>
</feature>
<dbReference type="GO" id="GO:0005581">
    <property type="term" value="C:collagen trimer"/>
    <property type="evidence" value="ECO:0007669"/>
    <property type="project" value="UniProtKB-KW"/>
</dbReference>
<feature type="region of interest" description="Disordered" evidence="2">
    <location>
        <begin position="119"/>
        <end position="142"/>
    </location>
</feature>
<evidence type="ECO:0000256" key="2">
    <source>
        <dbReference type="SAM" id="MobiDB-lite"/>
    </source>
</evidence>
<protein>
    <submittedName>
        <fullName evidence="3">Collagen alpha-2(IV) chain</fullName>
    </submittedName>
</protein>
<dbReference type="Pfam" id="PF00379">
    <property type="entry name" value="Chitin_bind_4"/>
    <property type="match status" value="1"/>
</dbReference>
<name>A0A4S2JSN6_9HYME</name>
<feature type="non-terminal residue" evidence="3">
    <location>
        <position position="142"/>
    </location>
</feature>
<evidence type="ECO:0000256" key="1">
    <source>
        <dbReference type="PROSITE-ProRule" id="PRU00497"/>
    </source>
</evidence>
<proteinExistence type="predicted"/>
<dbReference type="InterPro" id="IPR000618">
    <property type="entry name" value="Insect_cuticle"/>
</dbReference>
<dbReference type="EMBL" id="QBLH01003515">
    <property type="protein sequence ID" value="TGZ37777.1"/>
    <property type="molecule type" value="Genomic_DNA"/>
</dbReference>
<keyword evidence="4" id="KW-1185">Reference proteome</keyword>
<keyword evidence="1" id="KW-0193">Cuticle</keyword>
<dbReference type="GO" id="GO:0042302">
    <property type="term" value="F:structural constituent of cuticle"/>
    <property type="evidence" value="ECO:0007669"/>
    <property type="project" value="UniProtKB-UniRule"/>
</dbReference>
<gene>
    <name evidence="3" type="ORF">DBV15_10167</name>
</gene>
<evidence type="ECO:0000313" key="4">
    <source>
        <dbReference type="Proteomes" id="UP000310200"/>
    </source>
</evidence>
<reference evidence="3 4" key="1">
    <citation type="journal article" date="2019" name="Philos. Trans. R. Soc. Lond., B, Biol. Sci.">
        <title>Ant behaviour and brain gene expression of defending hosts depend on the ecological success of the intruding social parasite.</title>
        <authorList>
            <person name="Kaur R."/>
            <person name="Stoldt M."/>
            <person name="Jongepier E."/>
            <person name="Feldmeyer B."/>
            <person name="Menzel F."/>
            <person name="Bornberg-Bauer E."/>
            <person name="Foitzik S."/>
        </authorList>
    </citation>
    <scope>NUCLEOTIDE SEQUENCE [LARGE SCALE GENOMIC DNA]</scope>
    <source>
        <tissue evidence="3">Whole body</tissue>
    </source>
</reference>
<sequence>DVFSSNDALRAIISEDHPRRHYKEAADNALLKKDSRQDAAACHCSPLYLDAYKYGYDVNPHGQFHHETRGPHGITYGCYGYVDPFGKLKATFYISDGWGYRVVQPGRDVELFLHKHEHHANGDKHDHHEHHGSDGPSSAPER</sequence>
<evidence type="ECO:0000313" key="3">
    <source>
        <dbReference type="EMBL" id="TGZ37777.1"/>
    </source>
</evidence>
<dbReference type="PROSITE" id="PS51155">
    <property type="entry name" value="CHIT_BIND_RR_2"/>
    <property type="match status" value="1"/>
</dbReference>
<feature type="compositionally biased region" description="Basic and acidic residues" evidence="2">
    <location>
        <begin position="119"/>
        <end position="133"/>
    </location>
</feature>
<dbReference type="STRING" id="300112.A0A4S2JSN6"/>
<keyword evidence="3" id="KW-0176">Collagen</keyword>
<accession>A0A4S2JSN6</accession>
<organism evidence="3 4">
    <name type="scientific">Temnothorax longispinosus</name>
    <dbReference type="NCBI Taxonomy" id="300112"/>
    <lineage>
        <taxon>Eukaryota</taxon>
        <taxon>Metazoa</taxon>
        <taxon>Ecdysozoa</taxon>
        <taxon>Arthropoda</taxon>
        <taxon>Hexapoda</taxon>
        <taxon>Insecta</taxon>
        <taxon>Pterygota</taxon>
        <taxon>Neoptera</taxon>
        <taxon>Endopterygota</taxon>
        <taxon>Hymenoptera</taxon>
        <taxon>Apocrita</taxon>
        <taxon>Aculeata</taxon>
        <taxon>Formicoidea</taxon>
        <taxon>Formicidae</taxon>
        <taxon>Myrmicinae</taxon>
        <taxon>Temnothorax</taxon>
    </lineage>
</organism>
<dbReference type="Proteomes" id="UP000310200">
    <property type="component" value="Unassembled WGS sequence"/>
</dbReference>
<comment type="caution">
    <text evidence="3">The sequence shown here is derived from an EMBL/GenBank/DDBJ whole genome shotgun (WGS) entry which is preliminary data.</text>
</comment>
<dbReference type="AlphaFoldDB" id="A0A4S2JSN6"/>